<accession>A0ABY0BRQ3</accession>
<reference evidence="1 2" key="1">
    <citation type="journal article" date="2018" name="Front. Microbiol.">
        <title>Genome-Based Analysis Reveals the Taxonomy and Diversity of the Family Idiomarinaceae.</title>
        <authorList>
            <person name="Liu Y."/>
            <person name="Lai Q."/>
            <person name="Shao Z."/>
        </authorList>
    </citation>
    <scope>NUCLEOTIDE SEQUENCE [LARGE SCALE GENOMIC DNA]</scope>
    <source>
        <strain evidence="1 2">CF12-14</strain>
    </source>
</reference>
<evidence type="ECO:0000313" key="1">
    <source>
        <dbReference type="EMBL" id="RUO24567.1"/>
    </source>
</evidence>
<sequence>MALDCDWAIAFYLCVASLVLGRYKRDKHAYDSSPGLAFEGVWNTSETAIDDIVRLKHSKHLLLKAQFSIHLLGRTFFFLKLLSLRKSDAIIPSYFSRRL</sequence>
<dbReference type="Proteomes" id="UP000287865">
    <property type="component" value="Unassembled WGS sequence"/>
</dbReference>
<dbReference type="EMBL" id="PIPK01000006">
    <property type="protein sequence ID" value="RUO24567.1"/>
    <property type="molecule type" value="Genomic_DNA"/>
</dbReference>
<proteinExistence type="predicted"/>
<comment type="caution">
    <text evidence="1">The sequence shown here is derived from an EMBL/GenBank/DDBJ whole genome shotgun (WGS) entry which is preliminary data.</text>
</comment>
<evidence type="ECO:0000313" key="2">
    <source>
        <dbReference type="Proteomes" id="UP000287865"/>
    </source>
</evidence>
<gene>
    <name evidence="1" type="ORF">CWE07_07805</name>
</gene>
<organism evidence="1 2">
    <name type="scientific">Aliidiomarina maris</name>
    <dbReference type="NCBI Taxonomy" id="531312"/>
    <lineage>
        <taxon>Bacteria</taxon>
        <taxon>Pseudomonadati</taxon>
        <taxon>Pseudomonadota</taxon>
        <taxon>Gammaproteobacteria</taxon>
        <taxon>Alteromonadales</taxon>
        <taxon>Idiomarinaceae</taxon>
        <taxon>Aliidiomarina</taxon>
    </lineage>
</organism>
<name>A0ABY0BRQ3_9GAMM</name>
<protein>
    <submittedName>
        <fullName evidence="1">Uncharacterized protein</fullName>
    </submittedName>
</protein>
<keyword evidence="2" id="KW-1185">Reference proteome</keyword>